<evidence type="ECO:0000313" key="3">
    <source>
        <dbReference type="EMBL" id="VFJ46526.1"/>
    </source>
</evidence>
<dbReference type="EMBL" id="CAADFD010000001">
    <property type="protein sequence ID" value="VFJ46526.1"/>
    <property type="molecule type" value="Genomic_DNA"/>
</dbReference>
<dbReference type="InterPro" id="IPR007712">
    <property type="entry name" value="RelE/ParE_toxin"/>
</dbReference>
<dbReference type="SUPFAM" id="SSF143011">
    <property type="entry name" value="RelE-like"/>
    <property type="match status" value="1"/>
</dbReference>
<dbReference type="InterPro" id="IPR004386">
    <property type="entry name" value="Toxin_YafQ-like"/>
</dbReference>
<evidence type="ECO:0000313" key="2">
    <source>
        <dbReference type="EMBL" id="VFJ45779.1"/>
    </source>
</evidence>
<dbReference type="Pfam" id="PF15738">
    <property type="entry name" value="YafQ_toxin"/>
    <property type="match status" value="1"/>
</dbReference>
<evidence type="ECO:0000256" key="1">
    <source>
        <dbReference type="ARBA" id="ARBA00022649"/>
    </source>
</evidence>
<accession>A0A450S431</accession>
<organism evidence="3">
    <name type="scientific">Candidatus Kentrum sp. FW</name>
    <dbReference type="NCBI Taxonomy" id="2126338"/>
    <lineage>
        <taxon>Bacteria</taxon>
        <taxon>Pseudomonadati</taxon>
        <taxon>Pseudomonadota</taxon>
        <taxon>Gammaproteobacteria</taxon>
        <taxon>Candidatus Kentrum</taxon>
    </lineage>
</organism>
<dbReference type="InterPro" id="IPR035093">
    <property type="entry name" value="RelE/ParE_toxin_dom_sf"/>
</dbReference>
<name>A0A450S431_9GAMM</name>
<sequence length="94" mass="10664">MRELIWSSAFVRASKRAIRKTPALRANIEKTLRDLAEDPFLPHLGTHKLKGKLSGSWACSVGYDLRIVFDFVESENQGDDSIFLIDIGTHDEVY</sequence>
<gene>
    <name evidence="2" type="ORF">BECKFW1821A_GA0114235_10113</name>
    <name evidence="3" type="ORF">BECKFW1821B_GA0114236_10016</name>
</gene>
<keyword evidence="1" id="KW-1277">Toxin-antitoxin system</keyword>
<reference evidence="3" key="1">
    <citation type="submission" date="2019-02" db="EMBL/GenBank/DDBJ databases">
        <authorList>
            <person name="Gruber-Vodicka R. H."/>
            <person name="Seah K. B. B."/>
        </authorList>
    </citation>
    <scope>NUCLEOTIDE SEQUENCE</scope>
    <source>
        <strain evidence="3">BECK_BZ106</strain>
        <strain evidence="2">BECK_BZ15</strain>
    </source>
</reference>
<dbReference type="Gene3D" id="3.30.2310.20">
    <property type="entry name" value="RelE-like"/>
    <property type="match status" value="1"/>
</dbReference>
<proteinExistence type="predicted"/>
<dbReference type="AlphaFoldDB" id="A0A450S431"/>
<protein>
    <submittedName>
        <fullName evidence="3">Addiction module toxin, RelE/StbE family</fullName>
    </submittedName>
</protein>
<dbReference type="NCBIfam" id="TIGR02385">
    <property type="entry name" value="RelE_StbE"/>
    <property type="match status" value="1"/>
</dbReference>
<dbReference type="EMBL" id="CAADEW010000011">
    <property type="protein sequence ID" value="VFJ45779.1"/>
    <property type="molecule type" value="Genomic_DNA"/>
</dbReference>